<dbReference type="GO" id="GO:0050568">
    <property type="term" value="F:protein-glutamine glutaminase activity"/>
    <property type="evidence" value="ECO:0007669"/>
    <property type="project" value="UniProtKB-UniRule"/>
</dbReference>
<comment type="catalytic activity">
    <reaction evidence="3">
        <text>L-glutaminyl-[protein] + H2O = L-glutamyl-[protein] + NH4(+)</text>
        <dbReference type="Rhea" id="RHEA:16441"/>
        <dbReference type="Rhea" id="RHEA-COMP:10207"/>
        <dbReference type="Rhea" id="RHEA-COMP:10208"/>
        <dbReference type="ChEBI" id="CHEBI:15377"/>
        <dbReference type="ChEBI" id="CHEBI:28938"/>
        <dbReference type="ChEBI" id="CHEBI:29973"/>
        <dbReference type="ChEBI" id="CHEBI:30011"/>
        <dbReference type="EC" id="3.5.1.44"/>
    </reaction>
</comment>
<dbReference type="CDD" id="cd16352">
    <property type="entry name" value="CheD"/>
    <property type="match status" value="1"/>
</dbReference>
<evidence type="ECO:0000256" key="4">
    <source>
        <dbReference type="SAM" id="Phobius"/>
    </source>
</evidence>
<keyword evidence="4" id="KW-0472">Membrane</keyword>
<dbReference type="PANTHER" id="PTHR35147">
    <property type="entry name" value="CHEMORECEPTOR GLUTAMINE DEAMIDASE CHED-RELATED"/>
    <property type="match status" value="1"/>
</dbReference>
<dbReference type="PROSITE" id="PS51257">
    <property type="entry name" value="PROKAR_LIPOPROTEIN"/>
    <property type="match status" value="1"/>
</dbReference>
<protein>
    <recommendedName>
        <fullName evidence="3">Probable chemoreceptor glutamine deamidase CheD</fullName>
        <ecNumber evidence="3">3.5.1.44</ecNumber>
    </recommendedName>
</protein>
<dbReference type="InterPro" id="IPR011324">
    <property type="entry name" value="Cytotoxic_necrot_fac-like_cat"/>
</dbReference>
<reference evidence="6" key="1">
    <citation type="submission" date="2013-03" db="EMBL/GenBank/DDBJ databases">
        <title>Genome sequence of Chthonomonas calidirosea, the first sequenced genome from the Armatimonadetes phylum (formally candidate division OP10).</title>
        <authorList>
            <person name="Lee K.C.Y."/>
            <person name="Morgan X.C."/>
            <person name="Dunfield P.F."/>
            <person name="Tamas I."/>
            <person name="Houghton K.M."/>
            <person name="Vyssotski M."/>
            <person name="Ryan J.L.J."/>
            <person name="Lagutin K."/>
            <person name="McDonald I.R."/>
            <person name="Stott M.B."/>
        </authorList>
    </citation>
    <scope>NUCLEOTIDE SEQUENCE [LARGE SCALE GENOMIC DNA]</scope>
    <source>
        <strain evidence="6">DSM 23976 / ICMP 18418 / T49</strain>
    </source>
</reference>
<dbReference type="SUPFAM" id="SSF64438">
    <property type="entry name" value="CNF1/YfiH-like putative cysteine hydrolases"/>
    <property type="match status" value="1"/>
</dbReference>
<dbReference type="InterPro" id="IPR038592">
    <property type="entry name" value="CheD-like_sf"/>
</dbReference>
<organism evidence="5 6">
    <name type="scientific">Chthonomonas calidirosea (strain DSM 23976 / ICMP 18418 / T49)</name>
    <dbReference type="NCBI Taxonomy" id="1303518"/>
    <lineage>
        <taxon>Bacteria</taxon>
        <taxon>Bacillati</taxon>
        <taxon>Armatimonadota</taxon>
        <taxon>Chthonomonadia</taxon>
        <taxon>Chthonomonadales</taxon>
        <taxon>Chthonomonadaceae</taxon>
        <taxon>Chthonomonas</taxon>
    </lineage>
</organism>
<dbReference type="FunCoup" id="S0EXW9">
    <property type="interactions" value="42"/>
</dbReference>
<comment type="function">
    <text evidence="3">Probably deamidates glutamine residues to glutamate on methyl-accepting chemotaxis receptors (MCPs), playing an important role in chemotaxis.</text>
</comment>
<evidence type="ECO:0000313" key="6">
    <source>
        <dbReference type="Proteomes" id="UP000014227"/>
    </source>
</evidence>
<keyword evidence="4" id="KW-1133">Transmembrane helix</keyword>
<keyword evidence="6" id="KW-1185">Reference proteome</keyword>
<dbReference type="AlphaFoldDB" id="S0EXW9"/>
<dbReference type="KEGG" id="ccz:CCALI_02565"/>
<accession>S0EXW9</accession>
<dbReference type="EC" id="3.5.1.44" evidence="3"/>
<dbReference type="EMBL" id="HF951689">
    <property type="protein sequence ID" value="CCW36359.1"/>
    <property type="molecule type" value="Genomic_DNA"/>
</dbReference>
<dbReference type="HAMAP" id="MF_01440">
    <property type="entry name" value="CheD"/>
    <property type="match status" value="1"/>
</dbReference>
<dbReference type="InParanoid" id="S0EXW9"/>
<evidence type="ECO:0000256" key="1">
    <source>
        <dbReference type="ARBA" id="ARBA00022500"/>
    </source>
</evidence>
<dbReference type="STRING" id="454171.CP488_01526"/>
<dbReference type="HOGENOM" id="CLU_087854_2_0_0"/>
<dbReference type="GO" id="GO:0006935">
    <property type="term" value="P:chemotaxis"/>
    <property type="evidence" value="ECO:0007669"/>
    <property type="project" value="UniProtKB-UniRule"/>
</dbReference>
<sequence>MSEKITVGMAEVKICRSENSLLIALGLGSCVGVCIYDPVLSLAGMAHVVLPNRTNPEDDDPRYADIAVPQLIEKLQKEGALRSRMRVALAGGGQIFKGFGTISKLDIGPRNVEAVQQELARFGLPIVAADLGGNVGRTLLFYGDGRVYVRIPGQAERLLAALGAAEKAPRWKSINPSSLAKAA</sequence>
<dbReference type="Pfam" id="PF03975">
    <property type="entry name" value="CheD"/>
    <property type="match status" value="1"/>
</dbReference>
<proteinExistence type="inferred from homology"/>
<dbReference type="RefSeq" id="WP_016483868.1">
    <property type="nucleotide sequence ID" value="NC_021487.1"/>
</dbReference>
<feature type="transmembrane region" description="Helical" evidence="4">
    <location>
        <begin position="21"/>
        <end position="46"/>
    </location>
</feature>
<name>S0EXW9_CHTCT</name>
<gene>
    <name evidence="3" type="primary">cheD</name>
    <name evidence="5" type="ORF">CCALI_02565</name>
</gene>
<dbReference type="Proteomes" id="UP000014227">
    <property type="component" value="Chromosome I"/>
</dbReference>
<comment type="similarity">
    <text evidence="3">Belongs to the CheD family.</text>
</comment>
<keyword evidence="1 3" id="KW-0145">Chemotaxis</keyword>
<dbReference type="InterPro" id="IPR005659">
    <property type="entry name" value="Chemorcpt_Glu_NH3ase_CheD"/>
</dbReference>
<evidence type="ECO:0000313" key="5">
    <source>
        <dbReference type="EMBL" id="CCW36359.1"/>
    </source>
</evidence>
<keyword evidence="4" id="KW-0812">Transmembrane</keyword>
<dbReference type="PATRIC" id="fig|1303518.3.peg.2665"/>
<dbReference type="eggNOG" id="COG1871">
    <property type="taxonomic scope" value="Bacteria"/>
</dbReference>
<dbReference type="PANTHER" id="PTHR35147:SF1">
    <property type="entry name" value="CHEMORECEPTOR GLUTAMINE DEAMIDASE CHED-RELATED"/>
    <property type="match status" value="1"/>
</dbReference>
<evidence type="ECO:0000256" key="2">
    <source>
        <dbReference type="ARBA" id="ARBA00022801"/>
    </source>
</evidence>
<keyword evidence="2 3" id="KW-0378">Hydrolase</keyword>
<evidence type="ECO:0000256" key="3">
    <source>
        <dbReference type="HAMAP-Rule" id="MF_01440"/>
    </source>
</evidence>
<dbReference type="Gene3D" id="3.30.1330.200">
    <property type="match status" value="1"/>
</dbReference>